<evidence type="ECO:0000313" key="2">
    <source>
        <dbReference type="Proteomes" id="UP000195772"/>
    </source>
</evidence>
<gene>
    <name evidence="1" type="ORF">B5G41_09660</name>
</gene>
<reference evidence="2" key="1">
    <citation type="submission" date="2017-04" db="EMBL/GenBank/DDBJ databases">
        <title>Function of individual gut microbiota members based on whole genome sequencing of pure cultures obtained from chicken caecum.</title>
        <authorList>
            <person name="Medvecky M."/>
            <person name="Cejkova D."/>
            <person name="Polansky O."/>
            <person name="Karasova D."/>
            <person name="Kubasova T."/>
            <person name="Cizek A."/>
            <person name="Rychlik I."/>
        </authorList>
    </citation>
    <scope>NUCLEOTIDE SEQUENCE [LARGE SCALE GENOMIC DNA]</scope>
    <source>
        <strain evidence="2">An90</strain>
    </source>
</reference>
<organism evidence="1 2">
    <name type="scientific">Alistipes onderdonkii</name>
    <dbReference type="NCBI Taxonomy" id="328813"/>
    <lineage>
        <taxon>Bacteria</taxon>
        <taxon>Pseudomonadati</taxon>
        <taxon>Bacteroidota</taxon>
        <taxon>Bacteroidia</taxon>
        <taxon>Bacteroidales</taxon>
        <taxon>Rikenellaceae</taxon>
        <taxon>Alistipes</taxon>
    </lineage>
</organism>
<name>A0A1Y3QSZ7_9BACT</name>
<evidence type="ECO:0000313" key="1">
    <source>
        <dbReference type="EMBL" id="OUN02792.1"/>
    </source>
</evidence>
<proteinExistence type="predicted"/>
<comment type="caution">
    <text evidence="1">The sequence shown here is derived from an EMBL/GenBank/DDBJ whole genome shotgun (WGS) entry which is preliminary data.</text>
</comment>
<dbReference type="OrthoDB" id="1029904at2"/>
<protein>
    <submittedName>
        <fullName evidence="1">Uncharacterized protein</fullName>
    </submittedName>
</protein>
<dbReference type="AlphaFoldDB" id="A0A1Y3QSZ7"/>
<dbReference type="Proteomes" id="UP000195772">
    <property type="component" value="Unassembled WGS sequence"/>
</dbReference>
<accession>A0A1Y3QSZ7</accession>
<dbReference type="EMBL" id="NFHB01000006">
    <property type="protein sequence ID" value="OUN02792.1"/>
    <property type="molecule type" value="Genomic_DNA"/>
</dbReference>
<sequence>MNKRIDIPSELYEDEVVCFLADRYHTTPRKVVQCFLAQTGCTPDEEITLSDFRLEDNEMEILRGLTRVHHS</sequence>